<dbReference type="EMBL" id="UPXX01000013">
    <property type="protein sequence ID" value="VBB42074.1"/>
    <property type="molecule type" value="Genomic_DNA"/>
</dbReference>
<evidence type="ECO:0000313" key="1">
    <source>
        <dbReference type="EMBL" id="VBB42074.1"/>
    </source>
</evidence>
<sequence>MFSAFGSLEGVDLGVRFLGGFFHVGGHIAFREAPFRCRIGEDGAVFPGGEFFDPLAALTLLDDGMTAASIELAALLLHKGALDAFLYGCAKHVNHILSLKNTNFESAFMPKGKHVVKKNAQPFRKIKPCDPLFWVAESKF</sequence>
<organism evidence="1">
    <name type="scientific">Uncultured Desulfatiglans sp</name>
    <dbReference type="NCBI Taxonomy" id="1748965"/>
    <lineage>
        <taxon>Bacteria</taxon>
        <taxon>Pseudomonadati</taxon>
        <taxon>Thermodesulfobacteriota</taxon>
        <taxon>Desulfobacteria</taxon>
        <taxon>Desulfatiglandales</taxon>
        <taxon>Desulfatiglandaceae</taxon>
        <taxon>Desulfatiglans</taxon>
        <taxon>environmental samples</taxon>
    </lineage>
</organism>
<gene>
    <name evidence="1" type="ORF">TRIP_B200214</name>
</gene>
<accession>A0A653A240</accession>
<dbReference type="AlphaFoldDB" id="A0A653A240"/>
<proteinExistence type="predicted"/>
<name>A0A653A240_UNCDX</name>
<protein>
    <submittedName>
        <fullName evidence="1">Uncharacterized protein</fullName>
    </submittedName>
</protein>
<reference evidence="1" key="1">
    <citation type="submission" date="2018-07" db="EMBL/GenBank/DDBJ databases">
        <authorList>
            <consortium name="Genoscope - CEA"/>
            <person name="William W."/>
        </authorList>
    </citation>
    <scope>NUCLEOTIDE SEQUENCE</scope>
    <source>
        <strain evidence="1">IK1</strain>
    </source>
</reference>